<dbReference type="Proteomes" id="UP000070311">
    <property type="component" value="Unassembled WGS sequence"/>
</dbReference>
<feature type="domain" description="Saccharopine dehydrogenase NADP binding" evidence="1">
    <location>
        <begin position="6"/>
        <end position="125"/>
    </location>
</feature>
<protein>
    <recommendedName>
        <fullName evidence="5">Saccharopine dehydrogenase</fullName>
    </recommendedName>
</protein>
<dbReference type="PANTHER" id="PTHR43796">
    <property type="entry name" value="CARBOXYNORSPERMIDINE SYNTHASE"/>
    <property type="match status" value="1"/>
</dbReference>
<gene>
    <name evidence="3" type="ORF">AKJ50_00930</name>
</gene>
<dbReference type="InterPro" id="IPR032095">
    <property type="entry name" value="Sacchrp_dh-like_C"/>
</dbReference>
<dbReference type="Pfam" id="PF16653">
    <property type="entry name" value="Sacchrp_dh_C"/>
    <property type="match status" value="1"/>
</dbReference>
<evidence type="ECO:0000259" key="2">
    <source>
        <dbReference type="Pfam" id="PF16653"/>
    </source>
</evidence>
<dbReference type="EMBL" id="LHYD01000011">
    <property type="protein sequence ID" value="KXB05463.1"/>
    <property type="molecule type" value="Genomic_DNA"/>
</dbReference>
<accession>A0A133VGA1</accession>
<organism evidence="3 4">
    <name type="scientific">candidate division MSBL1 archaeon SCGC-AAA382A13</name>
    <dbReference type="NCBI Taxonomy" id="1698279"/>
    <lineage>
        <taxon>Archaea</taxon>
        <taxon>Methanobacteriati</taxon>
        <taxon>Methanobacteriota</taxon>
        <taxon>candidate division MSBL1</taxon>
    </lineage>
</organism>
<dbReference type="SUPFAM" id="SSF51735">
    <property type="entry name" value="NAD(P)-binding Rossmann-fold domains"/>
    <property type="match status" value="1"/>
</dbReference>
<sequence length="395" mass="44462">MNRKALIIGAGAQGSVIATNLAECSYVSEIVLSDIYLEKAKKTANRLNNEKIFTSKVDANDVKDIKKASKEMDLVINATTWNPEFNLNIMEACKENNAHYQDMASEPCRQLKLDDEWKKTGLTALIDTGIAPGFSNVLVAEGADKFGSVDEVRIRLYAEGETEKPVSLWSPETAWEDMVRETIMYIDGDFKDVPPFSGEETYEFPDLGPKTVYYHSHEEPKTLPKFIDKGLNYLDFKMGGTEFPIAKAFYEFGLFGEEPIDVKGVKVAPRDVLLELVPPTPSMEEIEEMVKNREISFKGCLLVEVKGEIKGKEKRYIRYLQPPTIEQISKIMPGANPVAYGTSMPASMFARLILKGKIKTRGVIPPEALESKVRKEFLEKLEDKYMGTEEKIEDL</sequence>
<comment type="caution">
    <text evidence="3">The sequence shown here is derived from an EMBL/GenBank/DDBJ whole genome shotgun (WGS) entry which is preliminary data.</text>
</comment>
<dbReference type="AlphaFoldDB" id="A0A133VGA1"/>
<dbReference type="Pfam" id="PF03435">
    <property type="entry name" value="Sacchrp_dh_NADP"/>
    <property type="match status" value="1"/>
</dbReference>
<dbReference type="InterPro" id="IPR005097">
    <property type="entry name" value="Sacchrp_dh_NADP-bd"/>
</dbReference>
<dbReference type="PANTHER" id="PTHR43796:SF2">
    <property type="entry name" value="CARBOXYNORSPERMIDINE SYNTHASE"/>
    <property type="match status" value="1"/>
</dbReference>
<evidence type="ECO:0000259" key="1">
    <source>
        <dbReference type="Pfam" id="PF03435"/>
    </source>
</evidence>
<name>A0A133VGA1_9EURY</name>
<evidence type="ECO:0000313" key="4">
    <source>
        <dbReference type="Proteomes" id="UP000070311"/>
    </source>
</evidence>
<dbReference type="Gene3D" id="3.40.50.720">
    <property type="entry name" value="NAD(P)-binding Rossmann-like Domain"/>
    <property type="match status" value="1"/>
</dbReference>
<dbReference type="InterPro" id="IPR036291">
    <property type="entry name" value="NAD(P)-bd_dom_sf"/>
</dbReference>
<keyword evidence="4" id="KW-1185">Reference proteome</keyword>
<dbReference type="Gene3D" id="3.30.360.10">
    <property type="entry name" value="Dihydrodipicolinate Reductase, domain 2"/>
    <property type="match status" value="1"/>
</dbReference>
<evidence type="ECO:0000313" key="3">
    <source>
        <dbReference type="EMBL" id="KXB05463.1"/>
    </source>
</evidence>
<feature type="domain" description="Saccharopine dehydrogenase-like C-terminal" evidence="2">
    <location>
        <begin position="129"/>
        <end position="384"/>
    </location>
</feature>
<proteinExistence type="predicted"/>
<evidence type="ECO:0008006" key="5">
    <source>
        <dbReference type="Google" id="ProtNLM"/>
    </source>
</evidence>
<reference evidence="3 4" key="1">
    <citation type="journal article" date="2016" name="Sci. Rep.">
        <title>Metabolic traits of an uncultured archaeal lineage -MSBL1- from brine pools of the Red Sea.</title>
        <authorList>
            <person name="Mwirichia R."/>
            <person name="Alam I."/>
            <person name="Rashid M."/>
            <person name="Vinu M."/>
            <person name="Ba-Alawi W."/>
            <person name="Anthony Kamau A."/>
            <person name="Kamanda Ngugi D."/>
            <person name="Goker M."/>
            <person name="Klenk H.P."/>
            <person name="Bajic V."/>
            <person name="Stingl U."/>
        </authorList>
    </citation>
    <scope>NUCLEOTIDE SEQUENCE [LARGE SCALE GENOMIC DNA]</scope>
    <source>
        <strain evidence="3">SCGC-AAA382A13</strain>
    </source>
</reference>